<comment type="caution">
    <text evidence="6">The sequence shown here is derived from an EMBL/GenBank/DDBJ whole genome shotgun (WGS) entry which is preliminary data.</text>
</comment>
<evidence type="ECO:0000313" key="7">
    <source>
        <dbReference type="Proteomes" id="UP001501126"/>
    </source>
</evidence>
<dbReference type="InterPro" id="IPR011006">
    <property type="entry name" value="CheY-like_superfamily"/>
</dbReference>
<evidence type="ECO:0000256" key="1">
    <source>
        <dbReference type="ARBA" id="ARBA00022553"/>
    </source>
</evidence>
<dbReference type="PANTHER" id="PTHR43214:SF43">
    <property type="entry name" value="TWO-COMPONENT RESPONSE REGULATOR"/>
    <property type="match status" value="1"/>
</dbReference>
<dbReference type="EMBL" id="BAAAFH010000022">
    <property type="protein sequence ID" value="GAA0876266.1"/>
    <property type="molecule type" value="Genomic_DNA"/>
</dbReference>
<keyword evidence="1 3" id="KW-0597">Phosphoprotein</keyword>
<proteinExistence type="predicted"/>
<feature type="domain" description="Response regulatory" evidence="5">
    <location>
        <begin position="6"/>
        <end position="122"/>
    </location>
</feature>
<protein>
    <submittedName>
        <fullName evidence="6">Response regulator transcription factor</fullName>
    </submittedName>
</protein>
<dbReference type="InterPro" id="IPR001789">
    <property type="entry name" value="Sig_transdc_resp-reg_receiver"/>
</dbReference>
<evidence type="ECO:0000313" key="6">
    <source>
        <dbReference type="EMBL" id="GAA0876266.1"/>
    </source>
</evidence>
<dbReference type="PANTHER" id="PTHR43214">
    <property type="entry name" value="TWO-COMPONENT RESPONSE REGULATOR"/>
    <property type="match status" value="1"/>
</dbReference>
<evidence type="ECO:0000259" key="4">
    <source>
        <dbReference type="PROSITE" id="PS50043"/>
    </source>
</evidence>
<dbReference type="Pfam" id="PF00072">
    <property type="entry name" value="Response_reg"/>
    <property type="match status" value="1"/>
</dbReference>
<evidence type="ECO:0000259" key="5">
    <source>
        <dbReference type="PROSITE" id="PS50110"/>
    </source>
</evidence>
<evidence type="ECO:0000256" key="3">
    <source>
        <dbReference type="PROSITE-ProRule" id="PRU00169"/>
    </source>
</evidence>
<dbReference type="SMART" id="SM00421">
    <property type="entry name" value="HTH_LUXR"/>
    <property type="match status" value="1"/>
</dbReference>
<dbReference type="PROSITE" id="PS50043">
    <property type="entry name" value="HTH_LUXR_2"/>
    <property type="match status" value="1"/>
</dbReference>
<dbReference type="PROSITE" id="PS50110">
    <property type="entry name" value="RESPONSE_REGULATORY"/>
    <property type="match status" value="1"/>
</dbReference>
<feature type="domain" description="HTH luxR-type" evidence="4">
    <location>
        <begin position="145"/>
        <end position="210"/>
    </location>
</feature>
<sequence length="212" mass="23491">MATTISIYIVEDHQLIVDAWVSLLKQIDDFEVVGNSDNSDDAIEGILNLRPDIVLMDINIKGGSGIDVAAVVNDKLPKTRVIGLSIHDDMAFVKRFFQNGARGYLSKNTTKEELEAAIRSVYDGDTYVCKEIKDKQFFNNLSGGDDSSQKELTAKEIEITTLIAQGLTSRQIADKLFVSRRTVDAHRHNILKKLNLANAALLSAYAKDKGYI</sequence>
<organism evidence="6 7">
    <name type="scientific">Wandonia haliotis</name>
    <dbReference type="NCBI Taxonomy" id="574963"/>
    <lineage>
        <taxon>Bacteria</taxon>
        <taxon>Pseudomonadati</taxon>
        <taxon>Bacteroidota</taxon>
        <taxon>Flavobacteriia</taxon>
        <taxon>Flavobacteriales</taxon>
        <taxon>Crocinitomicaceae</taxon>
        <taxon>Wandonia</taxon>
    </lineage>
</organism>
<evidence type="ECO:0000256" key="2">
    <source>
        <dbReference type="ARBA" id="ARBA00023125"/>
    </source>
</evidence>
<reference evidence="7" key="1">
    <citation type="journal article" date="2019" name="Int. J. Syst. Evol. Microbiol.">
        <title>The Global Catalogue of Microorganisms (GCM) 10K type strain sequencing project: providing services to taxonomists for standard genome sequencing and annotation.</title>
        <authorList>
            <consortium name="The Broad Institute Genomics Platform"/>
            <consortium name="The Broad Institute Genome Sequencing Center for Infectious Disease"/>
            <person name="Wu L."/>
            <person name="Ma J."/>
        </authorList>
    </citation>
    <scope>NUCLEOTIDE SEQUENCE [LARGE SCALE GENOMIC DNA]</scope>
    <source>
        <strain evidence="7">JCM 16083</strain>
    </source>
</reference>
<dbReference type="PRINTS" id="PR00038">
    <property type="entry name" value="HTHLUXR"/>
</dbReference>
<dbReference type="Pfam" id="PF00196">
    <property type="entry name" value="GerE"/>
    <property type="match status" value="1"/>
</dbReference>
<dbReference type="CDD" id="cd17535">
    <property type="entry name" value="REC_NarL-like"/>
    <property type="match status" value="1"/>
</dbReference>
<dbReference type="PROSITE" id="PS00622">
    <property type="entry name" value="HTH_LUXR_1"/>
    <property type="match status" value="1"/>
</dbReference>
<dbReference type="Proteomes" id="UP001501126">
    <property type="component" value="Unassembled WGS sequence"/>
</dbReference>
<accession>A0ABP3Y3X3</accession>
<dbReference type="Gene3D" id="3.40.50.2300">
    <property type="match status" value="1"/>
</dbReference>
<keyword evidence="2" id="KW-0238">DNA-binding</keyword>
<dbReference type="InterPro" id="IPR058245">
    <property type="entry name" value="NreC/VraR/RcsB-like_REC"/>
</dbReference>
<dbReference type="InterPro" id="IPR039420">
    <property type="entry name" value="WalR-like"/>
</dbReference>
<dbReference type="SUPFAM" id="SSF52172">
    <property type="entry name" value="CheY-like"/>
    <property type="match status" value="1"/>
</dbReference>
<dbReference type="SUPFAM" id="SSF46894">
    <property type="entry name" value="C-terminal effector domain of the bipartite response regulators"/>
    <property type="match status" value="1"/>
</dbReference>
<dbReference type="InterPro" id="IPR000792">
    <property type="entry name" value="Tscrpt_reg_LuxR_C"/>
</dbReference>
<feature type="modified residue" description="4-aspartylphosphate" evidence="3">
    <location>
        <position position="57"/>
    </location>
</feature>
<dbReference type="CDD" id="cd06170">
    <property type="entry name" value="LuxR_C_like"/>
    <property type="match status" value="1"/>
</dbReference>
<gene>
    <name evidence="6" type="ORF">GCM10009118_26760</name>
</gene>
<dbReference type="RefSeq" id="WP_343788737.1">
    <property type="nucleotide sequence ID" value="NZ_BAAAFH010000022.1"/>
</dbReference>
<dbReference type="SMART" id="SM00448">
    <property type="entry name" value="REC"/>
    <property type="match status" value="1"/>
</dbReference>
<name>A0ABP3Y3X3_9FLAO</name>
<dbReference type="InterPro" id="IPR016032">
    <property type="entry name" value="Sig_transdc_resp-reg_C-effctor"/>
</dbReference>
<keyword evidence="7" id="KW-1185">Reference proteome</keyword>